<dbReference type="AlphaFoldDB" id="A0A1W2CZ77"/>
<keyword evidence="1" id="KW-1133">Transmembrane helix</keyword>
<feature type="transmembrane region" description="Helical" evidence="1">
    <location>
        <begin position="12"/>
        <end position="30"/>
    </location>
</feature>
<name>A0A1W2CZ77_9SPHI</name>
<dbReference type="Proteomes" id="UP000192756">
    <property type="component" value="Unassembled WGS sequence"/>
</dbReference>
<keyword evidence="1" id="KW-0812">Transmembrane</keyword>
<protein>
    <submittedName>
        <fullName evidence="2">Uncharacterized protein</fullName>
    </submittedName>
</protein>
<proteinExistence type="predicted"/>
<feature type="transmembrane region" description="Helical" evidence="1">
    <location>
        <begin position="115"/>
        <end position="134"/>
    </location>
</feature>
<dbReference type="RefSeq" id="WP_084240215.1">
    <property type="nucleotide sequence ID" value="NZ_FWXT01000002.1"/>
</dbReference>
<sequence>MYTSKFKLLLHWLGIVTGFYVFWALSYLILAKFATSQFNRFQYTKQSLWTELTASDVFWYIMFIFGMMLTIYVIHMLIKYAPHKKAAALVFAVLIILSVGVLLDKLLETSSGFSSLPHIFINGVFLISIVYAFIKAEQSPVRNEEDYLEEGEE</sequence>
<keyword evidence="1" id="KW-0472">Membrane</keyword>
<gene>
    <name evidence="2" type="ORF">SAMN04488524_3437</name>
</gene>
<feature type="transmembrane region" description="Helical" evidence="1">
    <location>
        <begin position="57"/>
        <end position="74"/>
    </location>
</feature>
<evidence type="ECO:0000256" key="1">
    <source>
        <dbReference type="SAM" id="Phobius"/>
    </source>
</evidence>
<keyword evidence="3" id="KW-1185">Reference proteome</keyword>
<reference evidence="3" key="1">
    <citation type="submission" date="2017-04" db="EMBL/GenBank/DDBJ databases">
        <authorList>
            <person name="Varghese N."/>
            <person name="Submissions S."/>
        </authorList>
    </citation>
    <scope>NUCLEOTIDE SEQUENCE [LARGE SCALE GENOMIC DNA]</scope>
    <source>
        <strain evidence="3">DSM 12126</strain>
    </source>
</reference>
<accession>A0A1W2CZ77</accession>
<dbReference type="OrthoDB" id="771056at2"/>
<evidence type="ECO:0000313" key="2">
    <source>
        <dbReference type="EMBL" id="SMC90521.1"/>
    </source>
</evidence>
<feature type="transmembrane region" description="Helical" evidence="1">
    <location>
        <begin position="86"/>
        <end position="103"/>
    </location>
</feature>
<evidence type="ECO:0000313" key="3">
    <source>
        <dbReference type="Proteomes" id="UP000192756"/>
    </source>
</evidence>
<organism evidence="2 3">
    <name type="scientific">Pedobacter africanus</name>
    <dbReference type="NCBI Taxonomy" id="151894"/>
    <lineage>
        <taxon>Bacteria</taxon>
        <taxon>Pseudomonadati</taxon>
        <taxon>Bacteroidota</taxon>
        <taxon>Sphingobacteriia</taxon>
        <taxon>Sphingobacteriales</taxon>
        <taxon>Sphingobacteriaceae</taxon>
        <taxon>Pedobacter</taxon>
    </lineage>
</organism>
<dbReference type="EMBL" id="FWXT01000002">
    <property type="protein sequence ID" value="SMC90521.1"/>
    <property type="molecule type" value="Genomic_DNA"/>
</dbReference>